<dbReference type="EMBL" id="JAAIVJ010000006">
    <property type="protein sequence ID" value="NEY90908.1"/>
    <property type="molecule type" value="Genomic_DNA"/>
</dbReference>
<keyword evidence="2" id="KW-1185">Reference proteome</keyword>
<sequence length="120" mass="12682">MADITIRAAYASVVEDEEEGQLFVGFAEGEAEDEVYCLFRQPLTGGPVWFEVTDDSFGAEDALERVVAGPKGLEITLKPALAGRFGWASSVAVKAGPVCEGRDEAFAALAAMLGPVWQAA</sequence>
<dbReference type="AlphaFoldDB" id="A0A6M0QTU5"/>
<proteinExistence type="predicted"/>
<reference evidence="1 2" key="1">
    <citation type="submission" date="2020-02" db="EMBL/GenBank/DDBJ databases">
        <authorList>
            <person name="Chen W.-M."/>
        </authorList>
    </citation>
    <scope>NUCLEOTIDE SEQUENCE [LARGE SCALE GENOMIC DNA]</scope>
    <source>
        <strain evidence="1 2">KMS-5</strain>
    </source>
</reference>
<protein>
    <submittedName>
        <fullName evidence="1">Uncharacterized protein</fullName>
    </submittedName>
</protein>
<accession>A0A6M0QTU5</accession>
<evidence type="ECO:0000313" key="1">
    <source>
        <dbReference type="EMBL" id="NEY90908.1"/>
    </source>
</evidence>
<evidence type="ECO:0000313" key="2">
    <source>
        <dbReference type="Proteomes" id="UP000477782"/>
    </source>
</evidence>
<organism evidence="1 2">
    <name type="scientific">Tabrizicola oligotrophica</name>
    <dbReference type="NCBI Taxonomy" id="2710650"/>
    <lineage>
        <taxon>Bacteria</taxon>
        <taxon>Pseudomonadati</taxon>
        <taxon>Pseudomonadota</taxon>
        <taxon>Alphaproteobacteria</taxon>
        <taxon>Rhodobacterales</taxon>
        <taxon>Paracoccaceae</taxon>
        <taxon>Tabrizicola</taxon>
    </lineage>
</organism>
<gene>
    <name evidence="1" type="ORF">G4Z14_11420</name>
</gene>
<name>A0A6M0QTU5_9RHOB</name>
<dbReference type="RefSeq" id="WP_164625818.1">
    <property type="nucleotide sequence ID" value="NZ_JAAIVJ010000006.1"/>
</dbReference>
<comment type="caution">
    <text evidence="1">The sequence shown here is derived from an EMBL/GenBank/DDBJ whole genome shotgun (WGS) entry which is preliminary data.</text>
</comment>
<dbReference type="Proteomes" id="UP000477782">
    <property type="component" value="Unassembled WGS sequence"/>
</dbReference>